<dbReference type="Proteomes" id="UP001168579">
    <property type="component" value="Unassembled WGS sequence"/>
</dbReference>
<accession>A0ABT8RU89</accession>
<evidence type="ECO:0000313" key="1">
    <source>
        <dbReference type="EMBL" id="MDO1514300.1"/>
    </source>
</evidence>
<dbReference type="InterPro" id="IPR013783">
    <property type="entry name" value="Ig-like_fold"/>
</dbReference>
<protein>
    <recommendedName>
        <fullName evidence="3">Fibronectin type-III domain-containing protein</fullName>
    </recommendedName>
</protein>
<comment type="caution">
    <text evidence="1">The sequence shown here is derived from an EMBL/GenBank/DDBJ whole genome shotgun (WGS) entry which is preliminary data.</text>
</comment>
<dbReference type="SUPFAM" id="SSF49265">
    <property type="entry name" value="Fibronectin type III"/>
    <property type="match status" value="1"/>
</dbReference>
<evidence type="ECO:0000313" key="2">
    <source>
        <dbReference type="Proteomes" id="UP001168579"/>
    </source>
</evidence>
<proteinExistence type="predicted"/>
<reference evidence="1" key="1">
    <citation type="journal article" date="2014" name="Int. J. Syst. Evol. Microbiol.">
        <title>Complete genome of a new Firmicutes species belonging to the dominant human colonic microbiota ('Ruminococcus bicirculans') reveals two chromosomes and a selective capacity to utilize plant glucans.</title>
        <authorList>
            <consortium name="NISC Comparative Sequencing Program"/>
            <person name="Wegmann U."/>
            <person name="Louis P."/>
            <person name="Goesmann A."/>
            <person name="Henrissat B."/>
            <person name="Duncan S.H."/>
            <person name="Flint H.J."/>
        </authorList>
    </citation>
    <scope>NUCLEOTIDE SEQUENCE</scope>
    <source>
        <strain evidence="1">CECT 8869</strain>
    </source>
</reference>
<name>A0ABT8RU89_9FLAO</name>
<sequence length="224" mass="24560">MRKSLFFLLIATCFSCGVDLDVLDILGTDQTIALTFPENDSECTEGTIVSDTQSELVFKWLDENNSSPYTVHLTNVLAASTETYDSNDQELAIILDRGVVYSWFVTGKLNTSSETWNFYNAGPGVASTIPLPAIAISPVSGATISQTSTAVNLIWQSEDEDNDIIGHDLYFGETDDPEIFAADILETRFDAIEVTSGKVYYWKVVTKDSNGNESTSPIFTFTVA</sequence>
<keyword evidence="2" id="KW-1185">Reference proteome</keyword>
<dbReference type="Gene3D" id="2.60.40.10">
    <property type="entry name" value="Immunoglobulins"/>
    <property type="match status" value="1"/>
</dbReference>
<evidence type="ECO:0008006" key="3">
    <source>
        <dbReference type="Google" id="ProtNLM"/>
    </source>
</evidence>
<dbReference type="RefSeq" id="WP_304437008.1">
    <property type="nucleotide sequence ID" value="NZ_JAUKUC010000001.1"/>
</dbReference>
<dbReference type="EMBL" id="JAUKUC010000001">
    <property type="protein sequence ID" value="MDO1514300.1"/>
    <property type="molecule type" value="Genomic_DNA"/>
</dbReference>
<reference evidence="1" key="2">
    <citation type="submission" date="2023-06" db="EMBL/GenBank/DDBJ databases">
        <authorList>
            <person name="Lucena T."/>
            <person name="Sun Q."/>
        </authorList>
    </citation>
    <scope>NUCLEOTIDE SEQUENCE</scope>
    <source>
        <strain evidence="1">CECT 8869</strain>
    </source>
</reference>
<organism evidence="1 2">
    <name type="scientific">Maribacter confluentis</name>
    <dbReference type="NCBI Taxonomy" id="1656093"/>
    <lineage>
        <taxon>Bacteria</taxon>
        <taxon>Pseudomonadati</taxon>
        <taxon>Bacteroidota</taxon>
        <taxon>Flavobacteriia</taxon>
        <taxon>Flavobacteriales</taxon>
        <taxon>Flavobacteriaceae</taxon>
        <taxon>Maribacter</taxon>
    </lineage>
</organism>
<gene>
    <name evidence="1" type="ORF">Q2T41_16725</name>
</gene>
<dbReference type="InterPro" id="IPR036116">
    <property type="entry name" value="FN3_sf"/>
</dbReference>